<dbReference type="EMBL" id="VTXC01000105">
    <property type="protein sequence ID" value="NOH73434.1"/>
    <property type="molecule type" value="Genomic_DNA"/>
</dbReference>
<proteinExistence type="predicted"/>
<comment type="caution">
    <text evidence="2">The sequence shown here is derived from an EMBL/GenBank/DDBJ whole genome shotgun (WGS) entry which is preliminary data.</text>
</comment>
<keyword evidence="2" id="KW-0167">Capsid protein</keyword>
<feature type="signal peptide" evidence="1">
    <location>
        <begin position="1"/>
        <end position="33"/>
    </location>
</feature>
<name>A0A7Y4A3H9_9VIBR</name>
<protein>
    <submittedName>
        <fullName evidence="2">Phage coat protein</fullName>
    </submittedName>
</protein>
<accession>A0A7Y4A3H9</accession>
<reference evidence="2 3" key="1">
    <citation type="submission" date="2019-09" db="EMBL/GenBank/DDBJ databases">
        <title>Draft genome sequencing and comparative genomics of hatchery-associated Vibrios.</title>
        <authorList>
            <person name="Kehlet-Delgado H."/>
            <person name="Mueller R.S."/>
        </authorList>
    </citation>
    <scope>NUCLEOTIDE SEQUENCE [LARGE SCALE GENOMIC DNA]</scope>
    <source>
        <strain evidence="2 3">99-46-Y</strain>
    </source>
</reference>
<sequence>MKYVNQAKKYTSAINTKLAVGELTLMATSPAFAEASATDAIWNAVDLSGMAAKVLGAGVLVIGLCMAFKSVKLGKRTVNLA</sequence>
<gene>
    <name evidence="2" type="ORF">F0225_19170</name>
</gene>
<keyword evidence="2" id="KW-0946">Virion</keyword>
<evidence type="ECO:0000313" key="3">
    <source>
        <dbReference type="Proteomes" id="UP000565719"/>
    </source>
</evidence>
<evidence type="ECO:0000313" key="2">
    <source>
        <dbReference type="EMBL" id="NOH73434.1"/>
    </source>
</evidence>
<keyword evidence="1" id="KW-0732">Signal</keyword>
<organism evidence="2 3">
    <name type="scientific">Vibrio pectenicida</name>
    <dbReference type="NCBI Taxonomy" id="62763"/>
    <lineage>
        <taxon>Bacteria</taxon>
        <taxon>Pseudomonadati</taxon>
        <taxon>Pseudomonadota</taxon>
        <taxon>Gammaproteobacteria</taxon>
        <taxon>Vibrionales</taxon>
        <taxon>Vibrionaceae</taxon>
        <taxon>Vibrio</taxon>
    </lineage>
</organism>
<evidence type="ECO:0000256" key="1">
    <source>
        <dbReference type="SAM" id="SignalP"/>
    </source>
</evidence>
<dbReference type="RefSeq" id="WP_171362376.1">
    <property type="nucleotide sequence ID" value="NZ_VTXC01000105.1"/>
</dbReference>
<dbReference type="Proteomes" id="UP000565719">
    <property type="component" value="Unassembled WGS sequence"/>
</dbReference>
<feature type="chain" id="PRO_5031284818" evidence="1">
    <location>
        <begin position="34"/>
        <end position="81"/>
    </location>
</feature>
<dbReference type="AlphaFoldDB" id="A0A7Y4A3H9"/>